<keyword evidence="4" id="KW-1185">Reference proteome</keyword>
<dbReference type="PANTHER" id="PTHR37464:SF1">
    <property type="entry name" value="BLL2463 PROTEIN"/>
    <property type="match status" value="1"/>
</dbReference>
<name>A0A858RQD5_9BACT</name>
<dbReference type="EMBL" id="CP051774">
    <property type="protein sequence ID" value="QJE98744.1"/>
    <property type="molecule type" value="Genomic_DNA"/>
</dbReference>
<accession>A0A858RQD5</accession>
<dbReference type="PANTHER" id="PTHR37464">
    <property type="entry name" value="BLL2463 PROTEIN"/>
    <property type="match status" value="1"/>
</dbReference>
<dbReference type="Pfam" id="PF07584">
    <property type="entry name" value="BatA"/>
    <property type="match status" value="1"/>
</dbReference>
<keyword evidence="1" id="KW-0812">Transmembrane</keyword>
<dbReference type="SUPFAM" id="SSF53300">
    <property type="entry name" value="vWA-like"/>
    <property type="match status" value="1"/>
</dbReference>
<dbReference type="KEGG" id="luo:HHL09_24180"/>
<dbReference type="CDD" id="cd00198">
    <property type="entry name" value="vWFA"/>
    <property type="match status" value="1"/>
</dbReference>
<sequence length="615" mass="67613">MLTLANPAGLWALLGIPAVLAIHFLQRQAVILPISTLFLLEKTQRESASGRRFDRLMNSVPLWMQLLGVLLLTWLLSEPRYQKDRSTQRVAIVLDSSASMSVKKDRLKERILASLPDLQGPATSLELTLFESLPGLPRLYAGSSPEELSAALDAWKPRSGLTDPSQALRLARSVVSREGIVVYVTDTPIETPPFEARILSIGEPVPNVGFTGVTLAEKEGAKVWQAMVRNYSKQRTTRTWHFEMPDGRRTEPKEVELDAGAIVTLQAAFPENAERANIVLSPDDFTLDDTLPVVLPKPKALSIFAATGGAYEQLSQKMQRSLDATVTVNDAASADLMFLSYDPLDPVTAGTNAVVFVKDETRGGAYLKGGIVAEKHPLIDGLNWQSLLVRETIQLPRRQTDTVLLWQGSRPLIFLRETEATPPTGTEPAAPASRQLCFNFDLRLSNAATQPAFIVMLHRFAEELRAAKVAPASENLETAQPVTFAAKTVTPPVYLETLDLNGKVLKSEELPAAENVHFNAPLDAGFLRARQGDTTLLTASVHFADTREADFNECAPADTLGKSAVAAMERHTEEDHWWRAWFLLLLAALLISWNFTRDREAKKSQTSALNPQGAS</sequence>
<evidence type="ECO:0000313" key="3">
    <source>
        <dbReference type="EMBL" id="QJE98744.1"/>
    </source>
</evidence>
<feature type="transmembrane region" description="Helical" evidence="1">
    <location>
        <begin position="577"/>
        <end position="595"/>
    </location>
</feature>
<evidence type="ECO:0000313" key="4">
    <source>
        <dbReference type="Proteomes" id="UP000501812"/>
    </source>
</evidence>
<dbReference type="InterPro" id="IPR036465">
    <property type="entry name" value="vWFA_dom_sf"/>
</dbReference>
<dbReference type="InterPro" id="IPR024163">
    <property type="entry name" value="Aerotolerance_reg_N"/>
</dbReference>
<organism evidence="3 4">
    <name type="scientific">Luteolibacter luteus</name>
    <dbReference type="NCBI Taxonomy" id="2728835"/>
    <lineage>
        <taxon>Bacteria</taxon>
        <taxon>Pseudomonadati</taxon>
        <taxon>Verrucomicrobiota</taxon>
        <taxon>Verrucomicrobiia</taxon>
        <taxon>Verrucomicrobiales</taxon>
        <taxon>Verrucomicrobiaceae</taxon>
        <taxon>Luteolibacter</taxon>
    </lineage>
</organism>
<evidence type="ECO:0000259" key="2">
    <source>
        <dbReference type="Pfam" id="PF07584"/>
    </source>
</evidence>
<keyword evidence="1" id="KW-1133">Transmembrane helix</keyword>
<proteinExistence type="predicted"/>
<feature type="domain" description="Aerotolerance regulator N-terminal" evidence="2">
    <location>
        <begin position="1"/>
        <end position="79"/>
    </location>
</feature>
<gene>
    <name evidence="3" type="ORF">HHL09_24180</name>
</gene>
<protein>
    <recommendedName>
        <fullName evidence="2">Aerotolerance regulator N-terminal domain-containing protein</fullName>
    </recommendedName>
</protein>
<evidence type="ECO:0000256" key="1">
    <source>
        <dbReference type="SAM" id="Phobius"/>
    </source>
</evidence>
<dbReference type="RefSeq" id="WP_169457231.1">
    <property type="nucleotide sequence ID" value="NZ_CP051774.1"/>
</dbReference>
<dbReference type="Proteomes" id="UP000501812">
    <property type="component" value="Chromosome"/>
</dbReference>
<reference evidence="3 4" key="1">
    <citation type="submission" date="2020-04" db="EMBL/GenBank/DDBJ databases">
        <title>Luteolibacter sp. G-1-1-1 isolated from soil.</title>
        <authorList>
            <person name="Dahal R.H."/>
        </authorList>
    </citation>
    <scope>NUCLEOTIDE SEQUENCE [LARGE SCALE GENOMIC DNA]</scope>
    <source>
        <strain evidence="3 4">G-1-1-1</strain>
    </source>
</reference>
<dbReference type="AlphaFoldDB" id="A0A858RQD5"/>
<keyword evidence="1" id="KW-0472">Membrane</keyword>